<sequence>MKRFLNPLSILQRNSPSTSTPSASQSNQPDPDFYYSDINTIPVSLQPTFNNLKKAINDKKNILEQYKGLYATLQSMDGLLGKYITDHATTTRELDELRTEKQRLEEEKENLINQPRTNPEDQAKIVELNKKIAENQDEINQLTQQQLLNVNNMNGIRTLLEEATTYINNMYPKNEDDINGIQSLINQMKGKLQGAQVKRNPENFGIDLPYDQNSSTGDQSAGYRYFPSSQIRRRSSSKTKSSSSGSSSSKRRRNKKRTARKNMLLGGKRMKKSKSKSKSKSSKRKNHKKH</sequence>
<keyword evidence="1" id="KW-0175">Coiled coil</keyword>
<evidence type="ECO:0000313" key="4">
    <source>
        <dbReference type="EMBL" id="QHT23282.1"/>
    </source>
</evidence>
<feature type="domain" description="Kazrin N-terminal" evidence="3">
    <location>
        <begin position="53"/>
        <end position="148"/>
    </location>
</feature>
<dbReference type="InterPro" id="IPR059089">
    <property type="entry name" value="Kazrin_N"/>
</dbReference>
<evidence type="ECO:0000256" key="1">
    <source>
        <dbReference type="SAM" id="Coils"/>
    </source>
</evidence>
<feature type="coiled-coil region" evidence="1">
    <location>
        <begin position="87"/>
        <end position="145"/>
    </location>
</feature>
<feature type="compositionally biased region" description="Basic residues" evidence="2">
    <location>
        <begin position="268"/>
        <end position="290"/>
    </location>
</feature>
<accession>A0A6C0E3I5</accession>
<reference evidence="4" key="1">
    <citation type="journal article" date="2020" name="Nature">
        <title>Giant virus diversity and host interactions through global metagenomics.</title>
        <authorList>
            <person name="Schulz F."/>
            <person name="Roux S."/>
            <person name="Paez-Espino D."/>
            <person name="Jungbluth S."/>
            <person name="Walsh D.A."/>
            <person name="Denef V.J."/>
            <person name="McMahon K.D."/>
            <person name="Konstantinidis K.T."/>
            <person name="Eloe-Fadrosh E.A."/>
            <person name="Kyrpides N.C."/>
            <person name="Woyke T."/>
        </authorList>
    </citation>
    <scope>NUCLEOTIDE SEQUENCE</scope>
    <source>
        <strain evidence="4">GVMAG-M-3300023179-116</strain>
    </source>
</reference>
<evidence type="ECO:0000259" key="3">
    <source>
        <dbReference type="Pfam" id="PF25986"/>
    </source>
</evidence>
<dbReference type="EMBL" id="MN739730">
    <property type="protein sequence ID" value="QHT23282.1"/>
    <property type="molecule type" value="Genomic_DNA"/>
</dbReference>
<feature type="region of interest" description="Disordered" evidence="2">
    <location>
        <begin position="1"/>
        <end position="33"/>
    </location>
</feature>
<dbReference type="AlphaFoldDB" id="A0A6C0E3I5"/>
<protein>
    <recommendedName>
        <fullName evidence="3">Kazrin N-terminal domain-containing protein</fullName>
    </recommendedName>
</protein>
<feature type="region of interest" description="Disordered" evidence="2">
    <location>
        <begin position="203"/>
        <end position="290"/>
    </location>
</feature>
<evidence type="ECO:0000256" key="2">
    <source>
        <dbReference type="SAM" id="MobiDB-lite"/>
    </source>
</evidence>
<feature type="compositionally biased region" description="Basic residues" evidence="2">
    <location>
        <begin position="249"/>
        <end position="260"/>
    </location>
</feature>
<dbReference type="Pfam" id="PF25986">
    <property type="entry name" value="Kazrin"/>
    <property type="match status" value="1"/>
</dbReference>
<feature type="compositionally biased region" description="Low complexity" evidence="2">
    <location>
        <begin position="238"/>
        <end position="248"/>
    </location>
</feature>
<organism evidence="4">
    <name type="scientific">viral metagenome</name>
    <dbReference type="NCBI Taxonomy" id="1070528"/>
    <lineage>
        <taxon>unclassified sequences</taxon>
        <taxon>metagenomes</taxon>
        <taxon>organismal metagenomes</taxon>
    </lineage>
</organism>
<feature type="compositionally biased region" description="Low complexity" evidence="2">
    <location>
        <begin position="14"/>
        <end position="28"/>
    </location>
</feature>
<proteinExistence type="predicted"/>
<name>A0A6C0E3I5_9ZZZZ</name>